<dbReference type="OrthoDB" id="5176814at2"/>
<dbReference type="PROSITE" id="PS52050">
    <property type="entry name" value="WYL"/>
    <property type="match status" value="1"/>
</dbReference>
<gene>
    <name evidence="3" type="ORF">ATL31_0524</name>
</gene>
<evidence type="ECO:0000259" key="2">
    <source>
        <dbReference type="Pfam" id="PF25583"/>
    </source>
</evidence>
<accession>A0A2N3YFV9</accession>
<keyword evidence="3" id="KW-0238">DNA-binding</keyword>
<dbReference type="Proteomes" id="UP000233781">
    <property type="component" value="Unassembled WGS sequence"/>
</dbReference>
<dbReference type="RefSeq" id="WP_101394410.1">
    <property type="nucleotide sequence ID" value="NZ_PJNE01000001.1"/>
</dbReference>
<keyword evidence="4" id="KW-1185">Reference proteome</keyword>
<name>A0A2N3YFV9_9MICO</name>
<dbReference type="AlphaFoldDB" id="A0A2N3YFV9"/>
<evidence type="ECO:0000313" key="3">
    <source>
        <dbReference type="EMBL" id="PKW25725.1"/>
    </source>
</evidence>
<feature type="domain" description="WCX" evidence="2">
    <location>
        <begin position="200"/>
        <end position="276"/>
    </location>
</feature>
<feature type="domain" description="WYL" evidence="1">
    <location>
        <begin position="113"/>
        <end position="171"/>
    </location>
</feature>
<evidence type="ECO:0000259" key="1">
    <source>
        <dbReference type="Pfam" id="PF13280"/>
    </source>
</evidence>
<dbReference type="EMBL" id="PJNE01000001">
    <property type="protein sequence ID" value="PKW25725.1"/>
    <property type="molecule type" value="Genomic_DNA"/>
</dbReference>
<dbReference type="Pfam" id="PF25583">
    <property type="entry name" value="WCX"/>
    <property type="match status" value="1"/>
</dbReference>
<sequence length="278" mass="30912">MARLLRLLRALAAGDARRGVAADQLIRIGDYRLEDQKAAMSSLQRDVRRLGDAGWWIENVAPAGSPARYVLHPNDLAERAGLTPGEQSVLEEALAALPVHPPEASEVAPPVAIATVRRAVDARCVLEMTYNGTLRRVHPMRLHNPPGRWLLRALDEHDGVVKWFLIHRIENPSLDDPGSARTGIDDPEDSLNPHEWRVDPPTEVELAVAPEHQHLVRHTLNLAVGHADGEVGERVEVTVTNRRAFMDWLVTMGERVVLLGPEDVRRDFLDRLEAVARG</sequence>
<dbReference type="InterPro" id="IPR057727">
    <property type="entry name" value="WCX_dom"/>
</dbReference>
<dbReference type="PANTHER" id="PTHR34580">
    <property type="match status" value="1"/>
</dbReference>
<organism evidence="3 4">
    <name type="scientific">Phycicoccus duodecadis</name>
    <dbReference type="NCBI Taxonomy" id="173053"/>
    <lineage>
        <taxon>Bacteria</taxon>
        <taxon>Bacillati</taxon>
        <taxon>Actinomycetota</taxon>
        <taxon>Actinomycetes</taxon>
        <taxon>Micrococcales</taxon>
        <taxon>Intrasporangiaceae</taxon>
        <taxon>Phycicoccus</taxon>
    </lineage>
</organism>
<dbReference type="PANTHER" id="PTHR34580:SF3">
    <property type="entry name" value="PROTEIN PAFB"/>
    <property type="match status" value="1"/>
</dbReference>
<dbReference type="InterPro" id="IPR051534">
    <property type="entry name" value="CBASS_pafABC_assoc_protein"/>
</dbReference>
<proteinExistence type="predicted"/>
<evidence type="ECO:0000313" key="4">
    <source>
        <dbReference type="Proteomes" id="UP000233781"/>
    </source>
</evidence>
<dbReference type="GO" id="GO:0003677">
    <property type="term" value="F:DNA binding"/>
    <property type="evidence" value="ECO:0007669"/>
    <property type="project" value="UniProtKB-KW"/>
</dbReference>
<comment type="caution">
    <text evidence="3">The sequence shown here is derived from an EMBL/GenBank/DDBJ whole genome shotgun (WGS) entry which is preliminary data.</text>
</comment>
<dbReference type="Pfam" id="PF13280">
    <property type="entry name" value="WYL"/>
    <property type="match status" value="1"/>
</dbReference>
<dbReference type="InterPro" id="IPR026881">
    <property type="entry name" value="WYL_dom"/>
</dbReference>
<reference evidence="3 4" key="1">
    <citation type="submission" date="2017-12" db="EMBL/GenBank/DDBJ databases">
        <title>Sequencing the genomes of 1000 Actinobacteria strains.</title>
        <authorList>
            <person name="Klenk H.-P."/>
        </authorList>
    </citation>
    <scope>NUCLEOTIDE SEQUENCE [LARGE SCALE GENOMIC DNA]</scope>
    <source>
        <strain evidence="3 4">DSM 12806</strain>
    </source>
</reference>
<protein>
    <submittedName>
        <fullName evidence="3">Putative DNA-binding transcriptional regulator YafY</fullName>
    </submittedName>
</protein>